<evidence type="ECO:0000313" key="1">
    <source>
        <dbReference type="EMBL" id="SFH88584.1"/>
    </source>
</evidence>
<evidence type="ECO:0000313" key="2">
    <source>
        <dbReference type="Proteomes" id="UP000199548"/>
    </source>
</evidence>
<organism evidence="1 2">
    <name type="scientific">Paraburkholderia megapolitana</name>
    <dbReference type="NCBI Taxonomy" id="420953"/>
    <lineage>
        <taxon>Bacteria</taxon>
        <taxon>Pseudomonadati</taxon>
        <taxon>Pseudomonadota</taxon>
        <taxon>Betaproteobacteria</taxon>
        <taxon>Burkholderiales</taxon>
        <taxon>Burkholderiaceae</taxon>
        <taxon>Paraburkholderia</taxon>
    </lineage>
</organism>
<protein>
    <submittedName>
        <fullName evidence="1">Permuted papain-like amidase enzyme, YaeF/YiiX, C92 family</fullName>
    </submittedName>
</protein>
<gene>
    <name evidence="1" type="ORF">SAMN05192543_101449</name>
</gene>
<dbReference type="InterPro" id="IPR038765">
    <property type="entry name" value="Papain-like_cys_pep_sf"/>
</dbReference>
<dbReference type="AlphaFoldDB" id="A0A1I3DPA6"/>
<dbReference type="EMBL" id="FOQU01000001">
    <property type="protein sequence ID" value="SFH88584.1"/>
    <property type="molecule type" value="Genomic_DNA"/>
</dbReference>
<name>A0A1I3DPA6_9BURK</name>
<keyword evidence="2" id="KW-1185">Reference proteome</keyword>
<dbReference type="Pfam" id="PF05708">
    <property type="entry name" value="Peptidase_C92"/>
    <property type="match status" value="1"/>
</dbReference>
<dbReference type="NCBIfam" id="NF008547">
    <property type="entry name" value="PRK11470.1"/>
    <property type="match status" value="1"/>
</dbReference>
<dbReference type="Proteomes" id="UP000199548">
    <property type="component" value="Unassembled WGS sequence"/>
</dbReference>
<dbReference type="OrthoDB" id="6117294at2"/>
<reference evidence="1 2" key="1">
    <citation type="submission" date="2016-10" db="EMBL/GenBank/DDBJ databases">
        <authorList>
            <person name="de Groot N.N."/>
        </authorList>
    </citation>
    <scope>NUCLEOTIDE SEQUENCE [LARGE SCALE GENOMIC DNA]</scope>
    <source>
        <strain evidence="1 2">LMG 23650</strain>
    </source>
</reference>
<proteinExistence type="predicted"/>
<accession>A0A1I3DPA6</accession>
<dbReference type="STRING" id="420953.SAMN05192543_101449"/>
<dbReference type="Gene3D" id="3.90.1720.10">
    <property type="entry name" value="endopeptidase domain like (from Nostoc punctiforme)"/>
    <property type="match status" value="1"/>
</dbReference>
<dbReference type="RefSeq" id="WP_091006849.1">
    <property type="nucleotide sequence ID" value="NZ_CP041743.1"/>
</dbReference>
<dbReference type="SUPFAM" id="SSF54001">
    <property type="entry name" value="Cysteine proteinases"/>
    <property type="match status" value="1"/>
</dbReference>
<dbReference type="InterPro" id="IPR024453">
    <property type="entry name" value="Peptidase_C92"/>
</dbReference>
<sequence>MTTGTRTTDVSGGDHAHAGSRLVPHAAGAYGASGVSPVHDLQVGDLVFIRVTARPFLEVAYATLSWTNHVGIVVDAQGDDPLIAESTFPFARTTRMTRFLERSENGRYTIARLAIPLDSLHRSKLIAATTRRMGTFYDTGFNLHSRRQFCSRFVREVIEEATGIRLGETETFSTLLERNPDPRLGFWRLWYFGRIPWRRLTVTPASVLDSPHLRVVCDVGSETTARPQPSIDQEAHPC</sequence>